<evidence type="ECO:0000259" key="3">
    <source>
        <dbReference type="Pfam" id="PF00080"/>
    </source>
</evidence>
<name>H8KML9_SOLCM</name>
<gene>
    <name evidence="4" type="ordered locus">Solca_4019</name>
</gene>
<dbReference type="GO" id="GO:0005507">
    <property type="term" value="F:copper ion binding"/>
    <property type="evidence" value="ECO:0007669"/>
    <property type="project" value="InterPro"/>
</dbReference>
<comment type="similarity">
    <text evidence="1 2">Belongs to the Cu-Zn superoxide dismutase family.</text>
</comment>
<dbReference type="PRINTS" id="PR00068">
    <property type="entry name" value="CUZNDISMTASE"/>
</dbReference>
<keyword evidence="5" id="KW-1185">Reference proteome</keyword>
<organism evidence="4 5">
    <name type="scientific">Solitalea canadensis (strain ATCC 29591 / DSM 3403 / JCM 21819 / LMG 8368 / NBRC 15130 / NCIMB 12057 / USAM 9D)</name>
    <name type="common">Flexibacter canadensis</name>
    <dbReference type="NCBI Taxonomy" id="929556"/>
    <lineage>
        <taxon>Bacteria</taxon>
        <taxon>Pseudomonadati</taxon>
        <taxon>Bacteroidota</taxon>
        <taxon>Sphingobacteriia</taxon>
        <taxon>Sphingobacteriales</taxon>
        <taxon>Sphingobacteriaceae</taxon>
        <taxon>Solitalea</taxon>
    </lineage>
</organism>
<dbReference type="AlphaFoldDB" id="H8KML9"/>
<dbReference type="STRING" id="929556.Solca_4019"/>
<protein>
    <recommendedName>
        <fullName evidence="2">Superoxide dismutase [Cu-Zn]</fullName>
        <ecNumber evidence="2">1.15.1.1</ecNumber>
    </recommendedName>
</protein>
<evidence type="ECO:0000256" key="2">
    <source>
        <dbReference type="RuleBase" id="RU000393"/>
    </source>
</evidence>
<dbReference type="Pfam" id="PF00080">
    <property type="entry name" value="Sod_Cu"/>
    <property type="match status" value="1"/>
</dbReference>
<proteinExistence type="inferred from homology"/>
<dbReference type="OrthoDB" id="9792957at2"/>
<keyword evidence="2" id="KW-0560">Oxidoreductase</keyword>
<sequence>MLKMKKHITPILRTAFIGLLTVMVTLGCKEEPSKPVKKAEAIIAATNSETPVTGTLSFVQNGDGPVKLELEITVPSRSNQSVAVHIHEHGDCGEGGNMTHGHWNPTSATHGKWGSSAFHAGDIGNIALDAAGKGKLTLETNLWSIDGDNAKNILNRGIIVHGGIDDYATQPTGNSGPRIGCGVIIKKN</sequence>
<dbReference type="SUPFAM" id="SSF49329">
    <property type="entry name" value="Cu,Zn superoxide dismutase-like"/>
    <property type="match status" value="1"/>
</dbReference>
<feature type="domain" description="Superoxide dismutase copper/zinc binding" evidence="3">
    <location>
        <begin position="52"/>
        <end position="184"/>
    </location>
</feature>
<dbReference type="InterPro" id="IPR024134">
    <property type="entry name" value="SOD_Cu/Zn_/chaperone"/>
</dbReference>
<evidence type="ECO:0000313" key="5">
    <source>
        <dbReference type="Proteomes" id="UP000007590"/>
    </source>
</evidence>
<dbReference type="Proteomes" id="UP000007590">
    <property type="component" value="Chromosome"/>
</dbReference>
<dbReference type="InterPro" id="IPR036423">
    <property type="entry name" value="SOD-like_Cu/Zn_dom_sf"/>
</dbReference>
<keyword evidence="2" id="KW-0479">Metal-binding</keyword>
<evidence type="ECO:0000313" key="4">
    <source>
        <dbReference type="EMBL" id="AFD09010.1"/>
    </source>
</evidence>
<dbReference type="InterPro" id="IPR018152">
    <property type="entry name" value="SOD_Cu/Zn_BS"/>
</dbReference>
<keyword evidence="2" id="KW-0862">Zinc</keyword>
<comment type="cofactor">
    <cofactor evidence="2">
        <name>Cu cation</name>
        <dbReference type="ChEBI" id="CHEBI:23378"/>
    </cofactor>
    <text evidence="2">Binds 1 copper ion per subunit.</text>
</comment>
<comment type="cofactor">
    <cofactor evidence="2">
        <name>Zn(2+)</name>
        <dbReference type="ChEBI" id="CHEBI:29105"/>
    </cofactor>
    <text evidence="2">Binds 1 zinc ion per subunit.</text>
</comment>
<dbReference type="InterPro" id="IPR001424">
    <property type="entry name" value="SOD_Cu_Zn_dom"/>
</dbReference>
<dbReference type="PANTHER" id="PTHR10003">
    <property type="entry name" value="SUPEROXIDE DISMUTASE CU-ZN -RELATED"/>
    <property type="match status" value="1"/>
</dbReference>
<dbReference type="KEGG" id="scn:Solca_4019"/>
<dbReference type="HOGENOM" id="CLU_056632_8_2_10"/>
<dbReference type="PROSITE" id="PS51257">
    <property type="entry name" value="PROKAR_LIPOPROTEIN"/>
    <property type="match status" value="1"/>
</dbReference>
<dbReference type="EMBL" id="CP003349">
    <property type="protein sequence ID" value="AFD09010.1"/>
    <property type="molecule type" value="Genomic_DNA"/>
</dbReference>
<dbReference type="GO" id="GO:0004784">
    <property type="term" value="F:superoxide dismutase activity"/>
    <property type="evidence" value="ECO:0007669"/>
    <property type="project" value="UniProtKB-EC"/>
</dbReference>
<dbReference type="eggNOG" id="COG2032">
    <property type="taxonomic scope" value="Bacteria"/>
</dbReference>
<dbReference type="Gene3D" id="2.60.40.200">
    <property type="entry name" value="Superoxide dismutase, copper/zinc binding domain"/>
    <property type="match status" value="1"/>
</dbReference>
<accession>H8KML9</accession>
<reference evidence="4" key="1">
    <citation type="submission" date="2012-02" db="EMBL/GenBank/DDBJ databases">
        <title>The complete genome of Solitalea canadensis DSM 3403.</title>
        <authorList>
            <consortium name="US DOE Joint Genome Institute (JGI-PGF)"/>
            <person name="Lucas S."/>
            <person name="Copeland A."/>
            <person name="Lapidus A."/>
            <person name="Glavina del Rio T."/>
            <person name="Dalin E."/>
            <person name="Tice H."/>
            <person name="Bruce D."/>
            <person name="Goodwin L."/>
            <person name="Pitluck S."/>
            <person name="Peters L."/>
            <person name="Ovchinnikova G."/>
            <person name="Lu M."/>
            <person name="Kyrpides N."/>
            <person name="Mavromatis K."/>
            <person name="Ivanova N."/>
            <person name="Brettin T."/>
            <person name="Detter J.C."/>
            <person name="Han C."/>
            <person name="Larimer F."/>
            <person name="Land M."/>
            <person name="Hauser L."/>
            <person name="Markowitz V."/>
            <person name="Cheng J.-F."/>
            <person name="Hugenholtz P."/>
            <person name="Woyke T."/>
            <person name="Wu D."/>
            <person name="Spring S."/>
            <person name="Schroeder M."/>
            <person name="Kopitz M."/>
            <person name="Brambilla E."/>
            <person name="Klenk H.-P."/>
            <person name="Eisen J.A."/>
        </authorList>
    </citation>
    <scope>NUCLEOTIDE SEQUENCE</scope>
    <source>
        <strain evidence="4">DSM 3403</strain>
    </source>
</reference>
<keyword evidence="2" id="KW-0186">Copper</keyword>
<dbReference type="PROSITE" id="PS00332">
    <property type="entry name" value="SOD_CU_ZN_2"/>
    <property type="match status" value="1"/>
</dbReference>
<comment type="catalytic activity">
    <reaction evidence="2">
        <text>2 superoxide + 2 H(+) = H2O2 + O2</text>
        <dbReference type="Rhea" id="RHEA:20696"/>
        <dbReference type="ChEBI" id="CHEBI:15378"/>
        <dbReference type="ChEBI" id="CHEBI:15379"/>
        <dbReference type="ChEBI" id="CHEBI:16240"/>
        <dbReference type="ChEBI" id="CHEBI:18421"/>
        <dbReference type="EC" id="1.15.1.1"/>
    </reaction>
</comment>
<dbReference type="EC" id="1.15.1.1" evidence="2"/>
<comment type="function">
    <text evidence="2">Destroys radicals which are normally produced within the cells and which are toxic to biological systems.</text>
</comment>
<evidence type="ECO:0000256" key="1">
    <source>
        <dbReference type="ARBA" id="ARBA00010457"/>
    </source>
</evidence>